<gene>
    <name evidence="1" type="ORF">HPB49_001879</name>
</gene>
<organism evidence="1 2">
    <name type="scientific">Dermacentor silvarum</name>
    <name type="common">Tick</name>
    <dbReference type="NCBI Taxonomy" id="543639"/>
    <lineage>
        <taxon>Eukaryota</taxon>
        <taxon>Metazoa</taxon>
        <taxon>Ecdysozoa</taxon>
        <taxon>Arthropoda</taxon>
        <taxon>Chelicerata</taxon>
        <taxon>Arachnida</taxon>
        <taxon>Acari</taxon>
        <taxon>Parasitiformes</taxon>
        <taxon>Ixodida</taxon>
        <taxon>Ixodoidea</taxon>
        <taxon>Ixodidae</taxon>
        <taxon>Rhipicephalinae</taxon>
        <taxon>Dermacentor</taxon>
    </lineage>
</organism>
<sequence length="438" mass="46954">MGMFTTSASIYIFLHFDKYRSTAISLMYGVGWGVAGMIGQLVLSSLVDKYGFQGAVLLFGGIMMHSIPIVMLAKNPYPMSIGCKWRKSAAVDNQESGRNAARSEGNVTTKRNVEGLQEKQPIAKSPPLESSSLRHTLGLFVMPSFYVLVAVIIIDDYSSVQFSTTIVDYAIDKGIALDTAKTLTSFTALGALIGRVAVPFLADIWPSIRNPIYMLGFLLVSAVLFAMPHVPAYAGVAGLTVMHGICKGTLLCFRSVFMAGLLGVDRMAACCGVTGVTMIPLNLVSPMILGASAPHTIESPTKTTTLAGGGTSDQTREKENRPISGRHETTGCGTRNEEGEEETGTLEVGSLGDRGEKIAGVERSPGGDQRPGTTLARGARVKPRASEPVRAPLSYSGRTWSVFDSDNLGLGRPGWLYRASASLACHCPPRRYCRQRKC</sequence>
<name>A0ACB8D276_DERSI</name>
<dbReference type="EMBL" id="CM023472">
    <property type="protein sequence ID" value="KAH7958456.1"/>
    <property type="molecule type" value="Genomic_DNA"/>
</dbReference>
<reference evidence="1" key="1">
    <citation type="submission" date="2020-05" db="EMBL/GenBank/DDBJ databases">
        <title>Large-scale comparative analyses of tick genomes elucidate their genetic diversity and vector capacities.</title>
        <authorList>
            <person name="Jia N."/>
            <person name="Wang J."/>
            <person name="Shi W."/>
            <person name="Du L."/>
            <person name="Sun Y."/>
            <person name="Zhan W."/>
            <person name="Jiang J."/>
            <person name="Wang Q."/>
            <person name="Zhang B."/>
            <person name="Ji P."/>
            <person name="Sakyi L.B."/>
            <person name="Cui X."/>
            <person name="Yuan T."/>
            <person name="Jiang B."/>
            <person name="Yang W."/>
            <person name="Lam T.T.-Y."/>
            <person name="Chang Q."/>
            <person name="Ding S."/>
            <person name="Wang X."/>
            <person name="Zhu J."/>
            <person name="Ruan X."/>
            <person name="Zhao L."/>
            <person name="Wei J."/>
            <person name="Que T."/>
            <person name="Du C."/>
            <person name="Cheng J."/>
            <person name="Dai P."/>
            <person name="Han X."/>
            <person name="Huang E."/>
            <person name="Gao Y."/>
            <person name="Liu J."/>
            <person name="Shao H."/>
            <person name="Ye R."/>
            <person name="Li L."/>
            <person name="Wei W."/>
            <person name="Wang X."/>
            <person name="Wang C."/>
            <person name="Yang T."/>
            <person name="Huo Q."/>
            <person name="Li W."/>
            <person name="Guo W."/>
            <person name="Chen H."/>
            <person name="Zhou L."/>
            <person name="Ni X."/>
            <person name="Tian J."/>
            <person name="Zhou Y."/>
            <person name="Sheng Y."/>
            <person name="Liu T."/>
            <person name="Pan Y."/>
            <person name="Xia L."/>
            <person name="Li J."/>
            <person name="Zhao F."/>
            <person name="Cao W."/>
        </authorList>
    </citation>
    <scope>NUCLEOTIDE SEQUENCE</scope>
    <source>
        <strain evidence="1">Dsil-2018</strain>
    </source>
</reference>
<protein>
    <submittedName>
        <fullName evidence="1">Uncharacterized protein</fullName>
    </submittedName>
</protein>
<evidence type="ECO:0000313" key="1">
    <source>
        <dbReference type="EMBL" id="KAH7958456.1"/>
    </source>
</evidence>
<proteinExistence type="predicted"/>
<evidence type="ECO:0000313" key="2">
    <source>
        <dbReference type="Proteomes" id="UP000821865"/>
    </source>
</evidence>
<keyword evidence="2" id="KW-1185">Reference proteome</keyword>
<comment type="caution">
    <text evidence="1">The sequence shown here is derived from an EMBL/GenBank/DDBJ whole genome shotgun (WGS) entry which is preliminary data.</text>
</comment>
<accession>A0ACB8D276</accession>
<dbReference type="Proteomes" id="UP000821865">
    <property type="component" value="Chromosome 3"/>
</dbReference>